<keyword evidence="1" id="KW-0472">Membrane</keyword>
<dbReference type="EMBL" id="KQ234166">
    <property type="protein sequence ID" value="KMZ82581.1"/>
    <property type="molecule type" value="Genomic_DNA"/>
</dbReference>
<dbReference type="OrthoDB" id="10471425at2759"/>
<gene>
    <name evidence="2" type="ORF">PVIIG_02374</name>
</gene>
<accession>A0A0J9SIZ0</accession>
<organism evidence="2 3">
    <name type="scientific">Plasmodium vivax India VII</name>
    <dbReference type="NCBI Taxonomy" id="1077284"/>
    <lineage>
        <taxon>Eukaryota</taxon>
        <taxon>Sar</taxon>
        <taxon>Alveolata</taxon>
        <taxon>Apicomplexa</taxon>
        <taxon>Aconoidasida</taxon>
        <taxon>Haemosporida</taxon>
        <taxon>Plasmodiidae</taxon>
        <taxon>Plasmodium</taxon>
        <taxon>Plasmodium (Plasmodium)</taxon>
    </lineage>
</organism>
<dbReference type="Proteomes" id="UP000053562">
    <property type="component" value="Unassembled WGS sequence"/>
</dbReference>
<evidence type="ECO:0000256" key="1">
    <source>
        <dbReference type="SAM" id="Phobius"/>
    </source>
</evidence>
<feature type="transmembrane region" description="Helical" evidence="1">
    <location>
        <begin position="32"/>
        <end position="50"/>
    </location>
</feature>
<dbReference type="AlphaFoldDB" id="A0A0J9SIZ0"/>
<evidence type="ECO:0000313" key="2">
    <source>
        <dbReference type="EMBL" id="KMZ82581.1"/>
    </source>
</evidence>
<keyword evidence="1" id="KW-1133">Transmembrane helix</keyword>
<sequence>MIFKNNSVMYSSKCYAEISKWCRNKLPWFKNYSWMILLLLHVLLLNVVPISQKSARSKSALCTTPLRQLTESLPQLSNFNAHGNDLYDDDNNNLWGYSLHRKLPYGCNHAELFQEMSEKEVENRINSFGIFVSKKNMYITFITTIVIKEIIIIK</sequence>
<keyword evidence="1" id="KW-0812">Transmembrane</keyword>
<proteinExistence type="predicted"/>
<name>A0A0J9SIZ0_PLAVI</name>
<reference evidence="2 3" key="1">
    <citation type="submission" date="2011-08" db="EMBL/GenBank/DDBJ databases">
        <title>The Genome Sequence of Plasmodium vivax India VII.</title>
        <authorList>
            <consortium name="The Broad Institute Genome Sequencing Platform"/>
            <consortium name="The Broad Institute Genome Sequencing Center for Infectious Disease"/>
            <person name="Neafsey D."/>
            <person name="Carlton J."/>
            <person name="Barnwell J."/>
            <person name="Collins W."/>
            <person name="Escalante A."/>
            <person name="Mullikin J."/>
            <person name="Saul A."/>
            <person name="Guigo R."/>
            <person name="Camara F."/>
            <person name="Young S.K."/>
            <person name="Zeng Q."/>
            <person name="Gargeya S."/>
            <person name="Fitzgerald M."/>
            <person name="Haas B."/>
            <person name="Abouelleil A."/>
            <person name="Alvarado L."/>
            <person name="Arachchi H.M."/>
            <person name="Berlin A."/>
            <person name="Brown A."/>
            <person name="Chapman S.B."/>
            <person name="Chen Z."/>
            <person name="Dunbar C."/>
            <person name="Freedman E."/>
            <person name="Gearin G."/>
            <person name="Gellesch M."/>
            <person name="Goldberg J."/>
            <person name="Griggs A."/>
            <person name="Gujja S."/>
            <person name="Heiman D."/>
            <person name="Howarth C."/>
            <person name="Larson L."/>
            <person name="Lui A."/>
            <person name="MacDonald P.J.P."/>
            <person name="Montmayeur A."/>
            <person name="Murphy C."/>
            <person name="Neiman D."/>
            <person name="Pearson M."/>
            <person name="Priest M."/>
            <person name="Roberts A."/>
            <person name="Saif S."/>
            <person name="Shea T."/>
            <person name="Shenoy N."/>
            <person name="Sisk P."/>
            <person name="Stolte C."/>
            <person name="Sykes S."/>
            <person name="Wortman J."/>
            <person name="Nusbaum C."/>
            <person name="Birren B."/>
        </authorList>
    </citation>
    <scope>NUCLEOTIDE SEQUENCE [LARGE SCALE GENOMIC DNA]</scope>
    <source>
        <strain evidence="2 3">India VII</strain>
    </source>
</reference>
<evidence type="ECO:0000313" key="3">
    <source>
        <dbReference type="Proteomes" id="UP000053562"/>
    </source>
</evidence>
<protein>
    <submittedName>
        <fullName evidence="2">Uncharacterized protein</fullName>
    </submittedName>
</protein>